<keyword evidence="5 7" id="KW-0508">mRNA splicing</keyword>
<dbReference type="VEuPathDB" id="GiardiaDB:QR46_2253"/>
<sequence>MEHTTRRAILNSPLYLMEFKHLGVIGLLKDVLLTRNIDLKYGREPSRFLCALVRLYMLHPDRSIVNEMLSVRNFAYANAFAAIHVRCYWPSLDIHKALTPLMSNYTKIHVSGLESFGLQGHIPLDVLIEALLWQSTAPFEHTKAFTLLGCLRLPLLTRREIFELSTKLRPLSEELHEMLKEKAADGDSQAEIIVTK</sequence>
<organism evidence="8 9">
    <name type="scientific">Giardia duodenalis assemblage B</name>
    <dbReference type="NCBI Taxonomy" id="1394984"/>
    <lineage>
        <taxon>Eukaryota</taxon>
        <taxon>Metamonada</taxon>
        <taxon>Diplomonadida</taxon>
        <taxon>Hexamitidae</taxon>
        <taxon>Giardiinae</taxon>
        <taxon>Giardia</taxon>
    </lineage>
</organism>
<dbReference type="Proteomes" id="UP000070089">
    <property type="component" value="Unassembled WGS sequence"/>
</dbReference>
<keyword evidence="6 7" id="KW-0539">Nucleus</keyword>
<reference evidence="8 9" key="1">
    <citation type="journal article" date="2015" name="Mol. Biochem. Parasitol.">
        <title>Identification of polymorphic genes for use in assemblage B genotyping assays through comparative genomics of multiple assemblage B Giardia duodenalis isolates.</title>
        <authorList>
            <person name="Wielinga C."/>
            <person name="Thompson R.C."/>
            <person name="Monis P."/>
            <person name="Ryan U."/>
        </authorList>
    </citation>
    <scope>NUCLEOTIDE SEQUENCE [LARGE SCALE GENOMIC DNA]</scope>
    <source>
        <strain evidence="8 9">BAH15c1</strain>
    </source>
</reference>
<evidence type="ECO:0000313" key="9">
    <source>
        <dbReference type="Proteomes" id="UP000070089"/>
    </source>
</evidence>
<evidence type="ECO:0000256" key="5">
    <source>
        <dbReference type="ARBA" id="ARBA00023187"/>
    </source>
</evidence>
<protein>
    <recommendedName>
        <fullName evidence="7">Pre-mRNA-splicing factor 38</fullName>
    </recommendedName>
</protein>
<keyword evidence="4 7" id="KW-0747">Spliceosome</keyword>
<dbReference type="OrthoDB" id="190958at2759"/>
<evidence type="ECO:0000256" key="7">
    <source>
        <dbReference type="RuleBase" id="RU367025"/>
    </source>
</evidence>
<dbReference type="EMBL" id="JXTI01000057">
    <property type="protein sequence ID" value="KWX13761.1"/>
    <property type="molecule type" value="Genomic_DNA"/>
</dbReference>
<dbReference type="GO" id="GO:0005681">
    <property type="term" value="C:spliceosomal complex"/>
    <property type="evidence" value="ECO:0007669"/>
    <property type="project" value="UniProtKB-KW"/>
</dbReference>
<comment type="subcellular location">
    <subcellularLocation>
        <location evidence="1 7">Nucleus</location>
    </subcellularLocation>
</comment>
<evidence type="ECO:0000256" key="2">
    <source>
        <dbReference type="ARBA" id="ARBA00006164"/>
    </source>
</evidence>
<dbReference type="AlphaFoldDB" id="A0A132NUL0"/>
<dbReference type="Pfam" id="PF03371">
    <property type="entry name" value="PRP38"/>
    <property type="match status" value="1"/>
</dbReference>
<evidence type="ECO:0000256" key="4">
    <source>
        <dbReference type="ARBA" id="ARBA00022728"/>
    </source>
</evidence>
<accession>A0A132NUL0</accession>
<dbReference type="GO" id="GO:0000398">
    <property type="term" value="P:mRNA splicing, via spliceosome"/>
    <property type="evidence" value="ECO:0007669"/>
    <property type="project" value="UniProtKB-UniRule"/>
</dbReference>
<evidence type="ECO:0000256" key="6">
    <source>
        <dbReference type="ARBA" id="ARBA00023242"/>
    </source>
</evidence>
<comment type="caution">
    <text evidence="8">The sequence shown here is derived from an EMBL/GenBank/DDBJ whole genome shotgun (WGS) entry which is preliminary data.</text>
</comment>
<name>A0A132NUL0_GIAIN</name>
<evidence type="ECO:0000313" key="8">
    <source>
        <dbReference type="EMBL" id="KWX13761.1"/>
    </source>
</evidence>
<comment type="function">
    <text evidence="7">Required for pre-mRNA splicing.</text>
</comment>
<evidence type="ECO:0000256" key="3">
    <source>
        <dbReference type="ARBA" id="ARBA00022664"/>
    </source>
</evidence>
<dbReference type="InterPro" id="IPR005037">
    <property type="entry name" value="PRP38"/>
</dbReference>
<keyword evidence="3 7" id="KW-0507">mRNA processing</keyword>
<gene>
    <name evidence="8" type="ORF">QR46_2253</name>
</gene>
<proteinExistence type="inferred from homology"/>
<evidence type="ECO:0000256" key="1">
    <source>
        <dbReference type="ARBA" id="ARBA00004123"/>
    </source>
</evidence>
<comment type="similarity">
    <text evidence="2 7">Belongs to the PRP38 family.</text>
</comment>